<accession>A0A139IQ16</accession>
<dbReference type="InterPro" id="IPR014729">
    <property type="entry name" value="Rossmann-like_a/b/a_fold"/>
</dbReference>
<keyword evidence="8 10" id="KW-0030">Aminoacyl-tRNA synthetase</keyword>
<dbReference type="PANTHER" id="PTHR10055:SF1">
    <property type="entry name" value="TRYPTOPHAN--TRNA LIGASE, CYTOPLASMIC"/>
    <property type="match status" value="1"/>
</dbReference>
<reference evidence="13 14" key="1">
    <citation type="submission" date="2015-07" db="EMBL/GenBank/DDBJ databases">
        <title>Comparative genomics of the Sigatoka disease complex on banana suggests a link between parallel evolutionary changes in Pseudocercospora fijiensis and Pseudocercospora eumusae and increased virulence on the banana host.</title>
        <authorList>
            <person name="Chang T.-C."/>
            <person name="Salvucci A."/>
            <person name="Crous P.W."/>
            <person name="Stergiopoulos I."/>
        </authorList>
    </citation>
    <scope>NUCLEOTIDE SEQUENCE [LARGE SCALE GENOMIC DNA]</scope>
    <source>
        <strain evidence="13 14">CBS 116634</strain>
    </source>
</reference>
<protein>
    <recommendedName>
        <fullName evidence="3">Tryptophan--tRNA ligase, cytoplasmic</fullName>
        <ecNumber evidence="2">6.1.1.2</ecNumber>
    </recommendedName>
    <alternativeName>
        <fullName evidence="9">Tryptophanyl-tRNA synthetase</fullName>
    </alternativeName>
</protein>
<evidence type="ECO:0000313" key="13">
    <source>
        <dbReference type="EMBL" id="KXT16775.1"/>
    </source>
</evidence>
<dbReference type="Gene3D" id="3.40.50.620">
    <property type="entry name" value="HUPs"/>
    <property type="match status" value="1"/>
</dbReference>
<dbReference type="GO" id="GO:0005524">
    <property type="term" value="F:ATP binding"/>
    <property type="evidence" value="ECO:0007669"/>
    <property type="project" value="UniProtKB-KW"/>
</dbReference>
<evidence type="ECO:0000256" key="12">
    <source>
        <dbReference type="SAM" id="MobiDB-lite"/>
    </source>
</evidence>
<feature type="region of interest" description="Disordered" evidence="12">
    <location>
        <begin position="60"/>
        <end position="82"/>
    </location>
</feature>
<evidence type="ECO:0000256" key="7">
    <source>
        <dbReference type="ARBA" id="ARBA00022917"/>
    </source>
</evidence>
<comment type="caution">
    <text evidence="13">The sequence shown here is derived from an EMBL/GenBank/DDBJ whole genome shotgun (WGS) entry which is preliminary data.</text>
</comment>
<dbReference type="Gene3D" id="1.10.240.10">
    <property type="entry name" value="Tyrosyl-Transfer RNA Synthetase"/>
    <property type="match status" value="1"/>
</dbReference>
<feature type="coiled-coil region" evidence="11">
    <location>
        <begin position="84"/>
        <end position="111"/>
    </location>
</feature>
<evidence type="ECO:0000256" key="8">
    <source>
        <dbReference type="ARBA" id="ARBA00023146"/>
    </source>
</evidence>
<evidence type="ECO:0000256" key="10">
    <source>
        <dbReference type="RuleBase" id="RU363036"/>
    </source>
</evidence>
<dbReference type="Proteomes" id="UP000073492">
    <property type="component" value="Unassembled WGS sequence"/>
</dbReference>
<dbReference type="GO" id="GO:0006436">
    <property type="term" value="P:tryptophanyl-tRNA aminoacylation"/>
    <property type="evidence" value="ECO:0007669"/>
    <property type="project" value="InterPro"/>
</dbReference>
<dbReference type="PROSITE" id="PS00178">
    <property type="entry name" value="AA_TRNA_LIGASE_I"/>
    <property type="match status" value="1"/>
</dbReference>
<keyword evidence="14" id="KW-1185">Reference proteome</keyword>
<dbReference type="GO" id="GO:1990825">
    <property type="term" value="F:sequence-specific mRNA binding"/>
    <property type="evidence" value="ECO:0007669"/>
    <property type="project" value="EnsemblFungi"/>
</dbReference>
<feature type="compositionally biased region" description="Basic and acidic residues" evidence="12">
    <location>
        <begin position="555"/>
        <end position="586"/>
    </location>
</feature>
<keyword evidence="7 10" id="KW-0648">Protein biosynthesis</keyword>
<evidence type="ECO:0000256" key="3">
    <source>
        <dbReference type="ARBA" id="ARBA00013782"/>
    </source>
</evidence>
<keyword evidence="4 10" id="KW-0436">Ligase</keyword>
<feature type="compositionally biased region" description="Polar residues" evidence="12">
    <location>
        <begin position="587"/>
        <end position="598"/>
    </location>
</feature>
<evidence type="ECO:0000256" key="1">
    <source>
        <dbReference type="ARBA" id="ARBA00005594"/>
    </source>
</evidence>
<dbReference type="GO" id="GO:0004830">
    <property type="term" value="F:tryptophan-tRNA ligase activity"/>
    <property type="evidence" value="ECO:0007669"/>
    <property type="project" value="UniProtKB-EC"/>
</dbReference>
<feature type="region of interest" description="Disordered" evidence="12">
    <location>
        <begin position="533"/>
        <end position="598"/>
    </location>
</feature>
<dbReference type="GO" id="GO:0005737">
    <property type="term" value="C:cytoplasm"/>
    <property type="evidence" value="ECO:0007669"/>
    <property type="project" value="TreeGrafter"/>
</dbReference>
<gene>
    <name evidence="13" type="ORF">AC579_5466</name>
</gene>
<dbReference type="FunFam" id="1.10.240.10:FF:000003">
    <property type="entry name" value="Tryptophan--tRNA ligase, cytoplasmic"/>
    <property type="match status" value="1"/>
</dbReference>
<dbReference type="STRING" id="113226.A0A139IQ16"/>
<dbReference type="PANTHER" id="PTHR10055">
    <property type="entry name" value="TRYPTOPHANYL-TRNA SYNTHETASE"/>
    <property type="match status" value="1"/>
</dbReference>
<dbReference type="NCBIfam" id="TIGR00233">
    <property type="entry name" value="trpS"/>
    <property type="match status" value="1"/>
</dbReference>
<comment type="similarity">
    <text evidence="1 10">Belongs to the class-I aminoacyl-tRNA synthetase family.</text>
</comment>
<dbReference type="EMBL" id="LFZO01000030">
    <property type="protein sequence ID" value="KXT16775.1"/>
    <property type="molecule type" value="Genomic_DNA"/>
</dbReference>
<evidence type="ECO:0000256" key="5">
    <source>
        <dbReference type="ARBA" id="ARBA00022741"/>
    </source>
</evidence>
<dbReference type="InterPro" id="IPR001412">
    <property type="entry name" value="aa-tRNA-synth_I_CS"/>
</dbReference>
<dbReference type="PRINTS" id="PR01039">
    <property type="entry name" value="TRNASYNTHTRP"/>
</dbReference>
<dbReference type="AlphaFoldDB" id="A0A139IQ16"/>
<dbReference type="Pfam" id="PF00579">
    <property type="entry name" value="tRNA-synt_1b"/>
    <property type="match status" value="2"/>
</dbReference>
<keyword evidence="11" id="KW-0175">Coiled coil</keyword>
<keyword evidence="5 10" id="KW-0547">Nucleotide-binding</keyword>
<dbReference type="InterPro" id="IPR002306">
    <property type="entry name" value="Trp-tRNA-ligase"/>
</dbReference>
<evidence type="ECO:0000256" key="9">
    <source>
        <dbReference type="ARBA" id="ARBA00030268"/>
    </source>
</evidence>
<dbReference type="EC" id="6.1.1.2" evidence="2"/>
<feature type="compositionally biased region" description="Polar residues" evidence="12">
    <location>
        <begin position="73"/>
        <end position="82"/>
    </location>
</feature>
<keyword evidence="6 10" id="KW-0067">ATP-binding</keyword>
<evidence type="ECO:0000256" key="2">
    <source>
        <dbReference type="ARBA" id="ARBA00013161"/>
    </source>
</evidence>
<dbReference type="InterPro" id="IPR002305">
    <property type="entry name" value="aa-tRNA-synth_Ic"/>
</dbReference>
<name>A0A139IQ16_9PEZI</name>
<dbReference type="SUPFAM" id="SSF52374">
    <property type="entry name" value="Nucleotidylyl transferase"/>
    <property type="match status" value="1"/>
</dbReference>
<proteinExistence type="inferred from homology"/>
<evidence type="ECO:0000256" key="6">
    <source>
        <dbReference type="ARBA" id="ARBA00022840"/>
    </source>
</evidence>
<evidence type="ECO:0000256" key="11">
    <source>
        <dbReference type="SAM" id="Coils"/>
    </source>
</evidence>
<evidence type="ECO:0000313" key="14">
    <source>
        <dbReference type="Proteomes" id="UP000073492"/>
    </source>
</evidence>
<sequence>MQHPRATSHRIGVKAADSRFDTNEPLEGDSFLYNFFWGRVTTLELREFFREEHDKRVDYAKGSRPALRPKASSPATTLESGSNMASLDERIAEAEKVLASLKDEKAIGQAKIQTIDPYNVQGEIDSEGNVKAIDYDRLIEQFGVQPLTEEHLKRFEKVTGKPAHRLMRRKLFFSHRDFDNILNVYEKYGTFMLYTGRGPSSGSLHLGHTIPMLFTKELQDIFDVPLVVMMTDDEKFLHTRNKNKSDKSEPEDFLEYAYGNIKDIIALGFDMKKTFIYTDYEYLNGHFLLNTSEFESLITNNQVRGAFGFDGSTNVGLNSYGARQCVAAFPSSYPELFGKSDFRGFVGGQMQPKPLRRYKELAKIPTLIPCAIDQEPYFRILRENCDRMKNKHPKTCLILSKFLTALQGPGGKMSASNPNSAIFMSDTPSQIKNKINKHAFSGGRETIEEHREKGGNPDVDVAFTYLSYFLESDEELQSLSDGYRKGEITTGQMKARCISELQKVVGDFQDRRSKITDEVMASYMTERKLEFKGNPSPLEVKPVASKEAVNGEAAATREDGRGTKGERKAQKLAEKKAQKEAEKLAKDTQNPSVAENGA</sequence>
<organism evidence="13 14">
    <name type="scientific">Pseudocercospora musae</name>
    <dbReference type="NCBI Taxonomy" id="113226"/>
    <lineage>
        <taxon>Eukaryota</taxon>
        <taxon>Fungi</taxon>
        <taxon>Dikarya</taxon>
        <taxon>Ascomycota</taxon>
        <taxon>Pezizomycotina</taxon>
        <taxon>Dothideomycetes</taxon>
        <taxon>Dothideomycetidae</taxon>
        <taxon>Mycosphaerellales</taxon>
        <taxon>Mycosphaerellaceae</taxon>
        <taxon>Pseudocercospora</taxon>
    </lineage>
</organism>
<dbReference type="OrthoDB" id="10261385at2759"/>
<evidence type="ECO:0000256" key="4">
    <source>
        <dbReference type="ARBA" id="ARBA00022598"/>
    </source>
</evidence>